<dbReference type="AlphaFoldDB" id="A0A7T8H3F3"/>
<evidence type="ECO:0000256" key="1">
    <source>
        <dbReference type="SAM" id="MobiDB-lite"/>
    </source>
</evidence>
<dbReference type="Proteomes" id="UP000595437">
    <property type="component" value="Chromosome 11"/>
</dbReference>
<sequence>MPCPITPPTFPSRQKLRPKKKLSPEVLNNNSKNAQINGHRSQLSIRKRIRTPHGYPGDPLP</sequence>
<evidence type="ECO:0000313" key="2">
    <source>
        <dbReference type="EMBL" id="QQP42411.1"/>
    </source>
</evidence>
<reference evidence="3" key="1">
    <citation type="submission" date="2021-01" db="EMBL/GenBank/DDBJ databases">
        <title>Caligus Genome Assembly.</title>
        <authorList>
            <person name="Gallardo-Escarate C."/>
        </authorList>
    </citation>
    <scope>NUCLEOTIDE SEQUENCE [LARGE SCALE GENOMIC DNA]</scope>
</reference>
<name>A0A7T8H3F3_CALRO</name>
<dbReference type="EMBL" id="CP045900">
    <property type="protein sequence ID" value="QQP42411.1"/>
    <property type="molecule type" value="Genomic_DNA"/>
</dbReference>
<organism evidence="2 3">
    <name type="scientific">Caligus rogercresseyi</name>
    <name type="common">Sea louse</name>
    <dbReference type="NCBI Taxonomy" id="217165"/>
    <lineage>
        <taxon>Eukaryota</taxon>
        <taxon>Metazoa</taxon>
        <taxon>Ecdysozoa</taxon>
        <taxon>Arthropoda</taxon>
        <taxon>Crustacea</taxon>
        <taxon>Multicrustacea</taxon>
        <taxon>Hexanauplia</taxon>
        <taxon>Copepoda</taxon>
        <taxon>Siphonostomatoida</taxon>
        <taxon>Caligidae</taxon>
        <taxon>Caligus</taxon>
    </lineage>
</organism>
<feature type="region of interest" description="Disordered" evidence="1">
    <location>
        <begin position="1"/>
        <end position="61"/>
    </location>
</feature>
<gene>
    <name evidence="2" type="ORF">FKW44_017063</name>
</gene>
<evidence type="ECO:0000313" key="3">
    <source>
        <dbReference type="Proteomes" id="UP000595437"/>
    </source>
</evidence>
<feature type="compositionally biased region" description="Polar residues" evidence="1">
    <location>
        <begin position="26"/>
        <end position="44"/>
    </location>
</feature>
<feature type="compositionally biased region" description="Pro residues" evidence="1">
    <location>
        <begin position="1"/>
        <end position="10"/>
    </location>
</feature>
<protein>
    <submittedName>
        <fullName evidence="2">Uncharacterized protein</fullName>
    </submittedName>
</protein>
<proteinExistence type="predicted"/>
<keyword evidence="3" id="KW-1185">Reference proteome</keyword>
<accession>A0A7T8H3F3</accession>